<keyword evidence="1" id="KW-0812">Transmembrane</keyword>
<sequence length="147" mass="15813">MKPNRGFGNVRKAVVPFVWVEEAAGVEGSFEWMLRAAIYPMLAIDYGSVATLVGGLALMAYTGAYALYKRQILYPPKSEKPIVSATPGATDTNTTNIYPNLNANPFTVSGRMAEKGKGPNTSPINGTGIYPNLKQQRAMWSPPGSAE</sequence>
<evidence type="ECO:0000256" key="1">
    <source>
        <dbReference type="SAM" id="Phobius"/>
    </source>
</evidence>
<evidence type="ECO:0000313" key="3">
    <source>
        <dbReference type="Proteomes" id="UP000728032"/>
    </source>
</evidence>
<keyword evidence="1" id="KW-1133">Transmembrane helix</keyword>
<keyword evidence="3" id="KW-1185">Reference proteome</keyword>
<dbReference type="EMBL" id="CAJPVJ010022687">
    <property type="protein sequence ID" value="CAG2178319.1"/>
    <property type="molecule type" value="Genomic_DNA"/>
</dbReference>
<protein>
    <submittedName>
        <fullName evidence="2">Uncharacterized protein</fullName>
    </submittedName>
</protein>
<accession>A0A7R9MJ41</accession>
<reference evidence="2" key="1">
    <citation type="submission" date="2020-11" db="EMBL/GenBank/DDBJ databases">
        <authorList>
            <person name="Tran Van P."/>
        </authorList>
    </citation>
    <scope>NUCLEOTIDE SEQUENCE</scope>
</reference>
<evidence type="ECO:0000313" key="2">
    <source>
        <dbReference type="EMBL" id="CAD7661183.1"/>
    </source>
</evidence>
<proteinExistence type="predicted"/>
<dbReference type="AlphaFoldDB" id="A0A7R9MJ41"/>
<keyword evidence="1" id="KW-0472">Membrane</keyword>
<organism evidence="2">
    <name type="scientific">Oppiella nova</name>
    <dbReference type="NCBI Taxonomy" id="334625"/>
    <lineage>
        <taxon>Eukaryota</taxon>
        <taxon>Metazoa</taxon>
        <taxon>Ecdysozoa</taxon>
        <taxon>Arthropoda</taxon>
        <taxon>Chelicerata</taxon>
        <taxon>Arachnida</taxon>
        <taxon>Acari</taxon>
        <taxon>Acariformes</taxon>
        <taxon>Sarcoptiformes</taxon>
        <taxon>Oribatida</taxon>
        <taxon>Brachypylina</taxon>
        <taxon>Oppioidea</taxon>
        <taxon>Oppiidae</taxon>
        <taxon>Oppiella</taxon>
    </lineage>
</organism>
<feature type="transmembrane region" description="Helical" evidence="1">
    <location>
        <begin position="49"/>
        <end position="68"/>
    </location>
</feature>
<dbReference type="EMBL" id="OC937512">
    <property type="protein sequence ID" value="CAD7661183.1"/>
    <property type="molecule type" value="Genomic_DNA"/>
</dbReference>
<name>A0A7R9MJ41_9ACAR</name>
<gene>
    <name evidence="2" type="ORF">ONB1V03_LOCUS17744</name>
</gene>
<dbReference type="Proteomes" id="UP000728032">
    <property type="component" value="Unassembled WGS sequence"/>
</dbReference>